<gene>
    <name evidence="9" type="ORF">SAMN02982996_00011</name>
</gene>
<dbReference type="Proteomes" id="UP000187280">
    <property type="component" value="Unassembled WGS sequence"/>
</dbReference>
<dbReference type="STRING" id="71657.SAMN02982996_00011"/>
<keyword evidence="10" id="KW-1185">Reference proteome</keyword>
<keyword evidence="9" id="KW-0966">Cell projection</keyword>
<comment type="subcellular location">
    <subcellularLocation>
        <location evidence="7">Cell membrane</location>
    </subcellularLocation>
    <subcellularLocation>
        <location evidence="7">Bacterial flagellum basal body</location>
    </subcellularLocation>
</comment>
<dbReference type="GO" id="GO:0044781">
    <property type="term" value="P:bacterial-type flagellum organization"/>
    <property type="evidence" value="ECO:0007669"/>
    <property type="project" value="UniProtKB-UniRule"/>
</dbReference>
<organism evidence="9 10">
    <name type="scientific">Lonsdalea quercina</name>
    <dbReference type="NCBI Taxonomy" id="71657"/>
    <lineage>
        <taxon>Bacteria</taxon>
        <taxon>Pseudomonadati</taxon>
        <taxon>Pseudomonadota</taxon>
        <taxon>Gammaproteobacteria</taxon>
        <taxon>Enterobacterales</taxon>
        <taxon>Pectobacteriaceae</taxon>
        <taxon>Lonsdalea</taxon>
    </lineage>
</organism>
<keyword evidence="1 7" id="KW-1003">Cell membrane</keyword>
<dbReference type="EMBL" id="FNQS01000001">
    <property type="protein sequence ID" value="SDZ74174.1"/>
    <property type="molecule type" value="Genomic_DNA"/>
</dbReference>
<evidence type="ECO:0000256" key="5">
    <source>
        <dbReference type="ARBA" id="ARBA00023143"/>
    </source>
</evidence>
<sequence>MAQTQEQTSASVMVPTHSQAPSQTPGSALTQVSAVLGGILLFILLLAWLAKKLGVAPQARNNQMMKVVSSCPVGQREKVVIVEVDDTWLVLGVTAQQVTPLHTLPAKVIDDANASAQANPADFRKLLSKVMNRSEKSE</sequence>
<evidence type="ECO:0000256" key="2">
    <source>
        <dbReference type="ARBA" id="ARBA00022692"/>
    </source>
</evidence>
<dbReference type="RefSeq" id="WP_083351047.1">
    <property type="nucleotide sequence ID" value="NZ_FNQS01000001.1"/>
</dbReference>
<comment type="similarity">
    <text evidence="6 7">Belongs to the FliO/MopB family.</text>
</comment>
<proteinExistence type="inferred from homology"/>
<dbReference type="NCBIfam" id="TIGR03500">
    <property type="entry name" value="FliO_TIGR"/>
    <property type="match status" value="1"/>
</dbReference>
<feature type="transmembrane region" description="Helical" evidence="7">
    <location>
        <begin position="28"/>
        <end position="50"/>
    </location>
</feature>
<evidence type="ECO:0000256" key="1">
    <source>
        <dbReference type="ARBA" id="ARBA00022475"/>
    </source>
</evidence>
<dbReference type="PANTHER" id="PTHR38766:SF1">
    <property type="entry name" value="FLAGELLAR PROTEIN FLIO"/>
    <property type="match status" value="1"/>
</dbReference>
<keyword evidence="3 7" id="KW-1133">Transmembrane helix</keyword>
<protein>
    <recommendedName>
        <fullName evidence="7">Flagellar protein</fullName>
    </recommendedName>
</protein>
<accession>A0A1H3VIV4</accession>
<evidence type="ECO:0000256" key="4">
    <source>
        <dbReference type="ARBA" id="ARBA00023136"/>
    </source>
</evidence>
<dbReference type="InterPro" id="IPR052205">
    <property type="entry name" value="FliO/MopB"/>
</dbReference>
<keyword evidence="2 7" id="KW-0812">Transmembrane</keyword>
<dbReference type="GO" id="GO:0009425">
    <property type="term" value="C:bacterial-type flagellum basal body"/>
    <property type="evidence" value="ECO:0007669"/>
    <property type="project" value="UniProtKB-SubCell"/>
</dbReference>
<evidence type="ECO:0000256" key="7">
    <source>
        <dbReference type="RuleBase" id="RU362064"/>
    </source>
</evidence>
<dbReference type="PANTHER" id="PTHR38766">
    <property type="entry name" value="FLAGELLAR PROTEIN FLIO"/>
    <property type="match status" value="1"/>
</dbReference>
<evidence type="ECO:0000256" key="6">
    <source>
        <dbReference type="ARBA" id="ARBA00037937"/>
    </source>
</evidence>
<dbReference type="GO" id="GO:0005886">
    <property type="term" value="C:plasma membrane"/>
    <property type="evidence" value="ECO:0007669"/>
    <property type="project" value="UniProtKB-SubCell"/>
</dbReference>
<keyword evidence="4 7" id="KW-0472">Membrane</keyword>
<keyword evidence="9" id="KW-0282">Flagellum</keyword>
<dbReference type="eggNOG" id="COG3190">
    <property type="taxonomic scope" value="Bacteria"/>
</dbReference>
<keyword evidence="5 7" id="KW-0975">Bacterial flagellum</keyword>
<name>A0A1H3VIV4_9GAMM</name>
<reference evidence="9 10" key="1">
    <citation type="submission" date="2016-10" db="EMBL/GenBank/DDBJ databases">
        <authorList>
            <person name="de Groot N.N."/>
        </authorList>
    </citation>
    <scope>NUCLEOTIDE SEQUENCE [LARGE SCALE GENOMIC DNA]</scope>
    <source>
        <strain evidence="9 10">ATCC 29281</strain>
    </source>
</reference>
<dbReference type="GeneID" id="97762963"/>
<dbReference type="Pfam" id="PF04347">
    <property type="entry name" value="FliO"/>
    <property type="match status" value="1"/>
</dbReference>
<feature type="region of interest" description="Disordered" evidence="8">
    <location>
        <begin position="1"/>
        <end position="25"/>
    </location>
</feature>
<dbReference type="AlphaFoldDB" id="A0A1H3VIV4"/>
<evidence type="ECO:0000313" key="9">
    <source>
        <dbReference type="EMBL" id="SDZ74174.1"/>
    </source>
</evidence>
<evidence type="ECO:0000256" key="8">
    <source>
        <dbReference type="SAM" id="MobiDB-lite"/>
    </source>
</evidence>
<dbReference type="InterPro" id="IPR022781">
    <property type="entry name" value="Flagellar_biosynth_FliO"/>
</dbReference>
<keyword evidence="9" id="KW-0969">Cilium</keyword>
<evidence type="ECO:0000313" key="10">
    <source>
        <dbReference type="Proteomes" id="UP000187280"/>
    </source>
</evidence>
<evidence type="ECO:0000256" key="3">
    <source>
        <dbReference type="ARBA" id="ARBA00022989"/>
    </source>
</evidence>